<protein>
    <submittedName>
        <fullName evidence="3">IS1478 transposase</fullName>
    </submittedName>
</protein>
<gene>
    <name evidence="3" type="ordered locus">XC_1054</name>
</gene>
<dbReference type="AlphaFoldDB" id="A0A0H2X4W1"/>
<dbReference type="Proteomes" id="UP000000420">
    <property type="component" value="Chromosome"/>
</dbReference>
<sequence length="505" mass="57158">MLAMSIAGKYVVAPEKPPITQRPQGLDVCSGVPELPVFATLKAGFWQFPLMHTRRPAAEHMPAEELFRSRLENQIDLRHPLAQLSQRMPWTALEQALSSRLPATQAGGGRPALPVRLIAGLLYLKHAYDLSDEAVCERWLENPYWQFFTGEVVFQTRLPCDASSLTRWRQRLDEAGMEELLAHTINAAHAMQAVDARELSRVIVDTTVQEKAIAYPTDSRLLEVARKKLVLLAKRYGIGLRQSYARQGPALSRKAGRYAHARQFKRMQRVLRRQRTVLGRVLRDIARKLDQVEPGVRERIAVWLERAQRLYTQRPKDKQKLYALHAPEVECIGKGKARQAYEFGVKVGIAVTACKGLVVGARSFPGNPYDGDTLAEQLEQTRGLLQDLSVEPTVAIVDLGYRGREVDGVQVLHRGKAKTLTRRQWRWIKRRQAVEPVIGHLKDDCRLRRCRLKGAQGDALHVLGCAAGYNLRWLLRWIAFLRAWMRAMGWPSFSAVPLSPMTLGA</sequence>
<dbReference type="PANTHER" id="PTHR33803:SF3">
    <property type="entry name" value="BLL1974 PROTEIN"/>
    <property type="match status" value="1"/>
</dbReference>
<dbReference type="HOGENOM" id="CLU_040038_0_0_6"/>
<reference evidence="3 4" key="1">
    <citation type="journal article" date="2005" name="Genome Res.">
        <title>Comparative and functional genomic analyses of the pathogenicity of phytopathogen Xanthomonas campestris pv. campestris.</title>
        <authorList>
            <person name="Qian W."/>
            <person name="Jia Y."/>
            <person name="Ren S.X."/>
            <person name="He Y.Q."/>
            <person name="Feng J.X."/>
            <person name="Lu L.F."/>
            <person name="Sun Q."/>
            <person name="Ying G."/>
            <person name="Tang D.J."/>
            <person name="Tang H."/>
            <person name="Wu W."/>
            <person name="Hao P."/>
            <person name="Wang L."/>
            <person name="Jiang B.L."/>
            <person name="Zeng S."/>
            <person name="Gu W.Y."/>
            <person name="Lu G."/>
            <person name="Rong L."/>
            <person name="Tian Y."/>
            <person name="Yao Z."/>
            <person name="Fu G."/>
            <person name="Chen B."/>
            <person name="Fang R."/>
            <person name="Qiang B."/>
            <person name="Chen Z."/>
            <person name="Zhao G.P."/>
            <person name="Tang J.L."/>
            <person name="He C."/>
        </authorList>
    </citation>
    <scope>NUCLEOTIDE SEQUENCE [LARGE SCALE GENOMIC DNA]</scope>
    <source>
        <strain evidence="3 4">8004</strain>
    </source>
</reference>
<accession>A0A0H2X4W1</accession>
<feature type="domain" description="Transposase InsH N-terminal" evidence="2">
    <location>
        <begin position="70"/>
        <end position="171"/>
    </location>
</feature>
<dbReference type="InterPro" id="IPR002559">
    <property type="entry name" value="Transposase_11"/>
</dbReference>
<dbReference type="KEGG" id="xcb:XC_1054"/>
<evidence type="ECO:0000313" key="4">
    <source>
        <dbReference type="Proteomes" id="UP000000420"/>
    </source>
</evidence>
<dbReference type="GO" id="GO:0003677">
    <property type="term" value="F:DNA binding"/>
    <property type="evidence" value="ECO:0007669"/>
    <property type="project" value="InterPro"/>
</dbReference>
<dbReference type="Pfam" id="PF05598">
    <property type="entry name" value="DUF772"/>
    <property type="match status" value="1"/>
</dbReference>
<dbReference type="Pfam" id="PF01609">
    <property type="entry name" value="DDE_Tnp_1"/>
    <property type="match status" value="1"/>
</dbReference>
<evidence type="ECO:0000313" key="3">
    <source>
        <dbReference type="EMBL" id="AAY48124.1"/>
    </source>
</evidence>
<proteinExistence type="predicted"/>
<dbReference type="PANTHER" id="PTHR33803">
    <property type="entry name" value="IS1478 TRANSPOSASE"/>
    <property type="match status" value="1"/>
</dbReference>
<dbReference type="InterPro" id="IPR047710">
    <property type="entry name" value="Transpos_IS5-like"/>
</dbReference>
<organism evidence="3 4">
    <name type="scientific">Xanthomonas campestris pv. campestris (strain 8004)</name>
    <dbReference type="NCBI Taxonomy" id="314565"/>
    <lineage>
        <taxon>Bacteria</taxon>
        <taxon>Pseudomonadati</taxon>
        <taxon>Pseudomonadota</taxon>
        <taxon>Gammaproteobacteria</taxon>
        <taxon>Lysobacterales</taxon>
        <taxon>Lysobacteraceae</taxon>
        <taxon>Xanthomonas</taxon>
    </lineage>
</organism>
<name>A0A0H2X4W1_XANC8</name>
<feature type="domain" description="Transposase IS4-like" evidence="1">
    <location>
        <begin position="335"/>
        <end position="471"/>
    </location>
</feature>
<dbReference type="NCBIfam" id="NF033578">
    <property type="entry name" value="transpos_IS5_1"/>
    <property type="match status" value="1"/>
</dbReference>
<dbReference type="InterPro" id="IPR008490">
    <property type="entry name" value="Transposase_InsH_N"/>
</dbReference>
<dbReference type="EMBL" id="CP000050">
    <property type="protein sequence ID" value="AAY48124.1"/>
    <property type="molecule type" value="Genomic_DNA"/>
</dbReference>
<dbReference type="GO" id="GO:0004803">
    <property type="term" value="F:transposase activity"/>
    <property type="evidence" value="ECO:0007669"/>
    <property type="project" value="InterPro"/>
</dbReference>
<evidence type="ECO:0000259" key="1">
    <source>
        <dbReference type="Pfam" id="PF01609"/>
    </source>
</evidence>
<dbReference type="GO" id="GO:0006313">
    <property type="term" value="P:DNA transposition"/>
    <property type="evidence" value="ECO:0007669"/>
    <property type="project" value="InterPro"/>
</dbReference>
<evidence type="ECO:0000259" key="2">
    <source>
        <dbReference type="Pfam" id="PF05598"/>
    </source>
</evidence>